<dbReference type="OrthoDB" id="79171at2759"/>
<dbReference type="PANTHER" id="PTHR46297">
    <property type="entry name" value="ZINC FINGER CCCH-TYPE WITH G PATCH DOMAIN-CONTAINING PROTEIN"/>
    <property type="match status" value="1"/>
</dbReference>
<organism evidence="6 7">
    <name type="scientific">Postia placenta MAD-698-R-SB12</name>
    <dbReference type="NCBI Taxonomy" id="670580"/>
    <lineage>
        <taxon>Eukaryota</taxon>
        <taxon>Fungi</taxon>
        <taxon>Dikarya</taxon>
        <taxon>Basidiomycota</taxon>
        <taxon>Agaricomycotina</taxon>
        <taxon>Agaricomycetes</taxon>
        <taxon>Polyporales</taxon>
        <taxon>Adustoporiaceae</taxon>
        <taxon>Rhodonia</taxon>
    </lineage>
</organism>
<dbReference type="CDD" id="cd21182">
    <property type="entry name" value="Tudor_SMN_SPF30-like"/>
    <property type="match status" value="1"/>
</dbReference>
<feature type="domain" description="Tudor" evidence="5">
    <location>
        <begin position="148"/>
        <end position="210"/>
    </location>
</feature>
<evidence type="ECO:0000259" key="5">
    <source>
        <dbReference type="PROSITE" id="PS50304"/>
    </source>
</evidence>
<dbReference type="Pfam" id="PF06003">
    <property type="entry name" value="SMN_Tudor"/>
    <property type="match status" value="1"/>
</dbReference>
<feature type="compositionally biased region" description="Basic and acidic residues" evidence="4">
    <location>
        <begin position="237"/>
        <end position="251"/>
    </location>
</feature>
<evidence type="ECO:0000256" key="2">
    <source>
        <dbReference type="ARBA" id="ARBA00005371"/>
    </source>
</evidence>
<dbReference type="GO" id="GO:0015030">
    <property type="term" value="C:Cajal body"/>
    <property type="evidence" value="ECO:0007669"/>
    <property type="project" value="UniProtKB-SubCell"/>
</dbReference>
<dbReference type="InterPro" id="IPR002999">
    <property type="entry name" value="Tudor"/>
</dbReference>
<dbReference type="PROSITE" id="PS50304">
    <property type="entry name" value="TUDOR"/>
    <property type="match status" value="1"/>
</dbReference>
<evidence type="ECO:0000256" key="3">
    <source>
        <dbReference type="ARBA" id="ARBA00023242"/>
    </source>
</evidence>
<dbReference type="GO" id="GO:0006397">
    <property type="term" value="P:mRNA processing"/>
    <property type="evidence" value="ECO:0007669"/>
    <property type="project" value="InterPro"/>
</dbReference>
<dbReference type="SUPFAM" id="SSF63748">
    <property type="entry name" value="Tudor/PWWP/MBT"/>
    <property type="match status" value="1"/>
</dbReference>
<evidence type="ECO:0000256" key="4">
    <source>
        <dbReference type="SAM" id="MobiDB-lite"/>
    </source>
</evidence>
<dbReference type="AlphaFoldDB" id="A0A1X6NFL1"/>
<dbReference type="Proteomes" id="UP000194127">
    <property type="component" value="Unassembled WGS sequence"/>
</dbReference>
<dbReference type="Gene3D" id="2.30.30.140">
    <property type="match status" value="1"/>
</dbReference>
<gene>
    <name evidence="6" type="ORF">POSPLADRAFT_1042636</name>
</gene>
<dbReference type="GO" id="GO:0005737">
    <property type="term" value="C:cytoplasm"/>
    <property type="evidence" value="ECO:0007669"/>
    <property type="project" value="InterPro"/>
</dbReference>
<reference evidence="6 7" key="1">
    <citation type="submission" date="2017-04" db="EMBL/GenBank/DDBJ databases">
        <title>Genome Sequence of the Model Brown-Rot Fungus Postia placenta SB12.</title>
        <authorList>
            <consortium name="DOE Joint Genome Institute"/>
            <person name="Gaskell J."/>
            <person name="Kersten P."/>
            <person name="Larrondo L.F."/>
            <person name="Canessa P."/>
            <person name="Martinez D."/>
            <person name="Hibbett D."/>
            <person name="Schmoll M."/>
            <person name="Kubicek C.P."/>
            <person name="Martinez A.T."/>
            <person name="Yadav J."/>
            <person name="Master E."/>
            <person name="Magnuson J.K."/>
            <person name="James T."/>
            <person name="Yaver D."/>
            <person name="Berka R."/>
            <person name="Labutti K."/>
            <person name="Lipzen A."/>
            <person name="Aerts A."/>
            <person name="Barry K."/>
            <person name="Henrissat B."/>
            <person name="Blanchette R."/>
            <person name="Grigoriev I."/>
            <person name="Cullen D."/>
        </authorList>
    </citation>
    <scope>NUCLEOTIDE SEQUENCE [LARGE SCALE GENOMIC DNA]</scope>
    <source>
        <strain evidence="6 7">MAD-698-R-SB12</strain>
    </source>
</reference>
<accession>A0A1X6NFL1</accession>
<dbReference type="SMART" id="SM00333">
    <property type="entry name" value="TUDOR"/>
    <property type="match status" value="1"/>
</dbReference>
<sequence length="317" mass="34069">MAGSAVGAKRLKKTDVRACYGVTTQRFSECQALTSTFENLNLRELARLPVWAPGVHCVGVIKSGGPNLPTVHRAMDTGDLETYQVQLSQVELALASDPANPELSSLRSELKELIELTQAALAQQEAAASSSKAESSRKHAAAVTATRTWSAGDECLAKYSGDGQFYPARITSVGGSADNRAYSVMFKGYNSTELVNASQLKALPANHQSAGPSAAGKRKLSKVEEEERERKKKKNEKKLEVKAAKAKEQTEKQASWQKFAKKSEKKGIHIAGVSGTSIFKTPDNPLGKVGVTGSGKGMTEVIARHKHKFEAKDDPNA</sequence>
<name>A0A1X6NFL1_9APHY</name>
<dbReference type="STRING" id="670580.A0A1X6NFL1"/>
<dbReference type="EMBL" id="KZ110591">
    <property type="protein sequence ID" value="OSX67418.1"/>
    <property type="molecule type" value="Genomic_DNA"/>
</dbReference>
<feature type="region of interest" description="Disordered" evidence="4">
    <location>
        <begin position="275"/>
        <end position="294"/>
    </location>
</feature>
<comment type="subcellular location">
    <subcellularLocation>
        <location evidence="1">Nucleus</location>
        <location evidence="1">Cajal body</location>
    </subcellularLocation>
</comment>
<feature type="region of interest" description="Disordered" evidence="4">
    <location>
        <begin position="205"/>
        <end position="260"/>
    </location>
</feature>
<comment type="similarity">
    <text evidence="2">Belongs to the SMN family.</text>
</comment>
<evidence type="ECO:0000313" key="6">
    <source>
        <dbReference type="EMBL" id="OSX67418.1"/>
    </source>
</evidence>
<protein>
    <recommendedName>
        <fullName evidence="5">Tudor domain-containing protein</fullName>
    </recommendedName>
</protein>
<evidence type="ECO:0000256" key="1">
    <source>
        <dbReference type="ARBA" id="ARBA00004408"/>
    </source>
</evidence>
<keyword evidence="3" id="KW-0539">Nucleus</keyword>
<dbReference type="GO" id="GO:0003723">
    <property type="term" value="F:RNA binding"/>
    <property type="evidence" value="ECO:0007669"/>
    <property type="project" value="InterPro"/>
</dbReference>
<proteinExistence type="inferred from homology"/>
<evidence type="ECO:0000313" key="7">
    <source>
        <dbReference type="Proteomes" id="UP000194127"/>
    </source>
</evidence>
<dbReference type="InterPro" id="IPR010304">
    <property type="entry name" value="SMN_Tudor"/>
</dbReference>
<dbReference type="GeneID" id="36323093"/>
<keyword evidence="7" id="KW-1185">Reference proteome</keyword>
<dbReference type="RefSeq" id="XP_024344212.1">
    <property type="nucleotide sequence ID" value="XM_024478143.1"/>
</dbReference>